<dbReference type="HOGENOM" id="CLU_143632_0_0_1"/>
<feature type="region of interest" description="Disordered" evidence="1">
    <location>
        <begin position="1"/>
        <end position="29"/>
    </location>
</feature>
<dbReference type="PANTHER" id="PTHR22808">
    <property type="entry name" value="NCL1 YEAST -RELATED NOL1/NOP2/FMU SUN DOMAIN-CONTAINING"/>
    <property type="match status" value="1"/>
</dbReference>
<evidence type="ECO:0000313" key="3">
    <source>
        <dbReference type="Proteomes" id="UP000053820"/>
    </source>
</evidence>
<evidence type="ECO:0000313" key="2">
    <source>
        <dbReference type="EMBL" id="KIJ57700.1"/>
    </source>
</evidence>
<dbReference type="AlphaFoldDB" id="A0A0C9VJT3"/>
<dbReference type="GO" id="GO:0000049">
    <property type="term" value="F:tRNA binding"/>
    <property type="evidence" value="ECO:0007669"/>
    <property type="project" value="TreeGrafter"/>
</dbReference>
<dbReference type="GO" id="GO:0016428">
    <property type="term" value="F:tRNA (cytidine-5-)-methyltransferase activity"/>
    <property type="evidence" value="ECO:0007669"/>
    <property type="project" value="TreeGrafter"/>
</dbReference>
<evidence type="ECO:0000256" key="1">
    <source>
        <dbReference type="SAM" id="MobiDB-lite"/>
    </source>
</evidence>
<gene>
    <name evidence="2" type="ORF">HYDPIDRAFT_191003</name>
</gene>
<dbReference type="EMBL" id="KN840168">
    <property type="protein sequence ID" value="KIJ57700.1"/>
    <property type="molecule type" value="Genomic_DNA"/>
</dbReference>
<dbReference type="GO" id="GO:0005737">
    <property type="term" value="C:cytoplasm"/>
    <property type="evidence" value="ECO:0007669"/>
    <property type="project" value="TreeGrafter"/>
</dbReference>
<organism evidence="2 3">
    <name type="scientific">Hydnomerulius pinastri MD-312</name>
    <dbReference type="NCBI Taxonomy" id="994086"/>
    <lineage>
        <taxon>Eukaryota</taxon>
        <taxon>Fungi</taxon>
        <taxon>Dikarya</taxon>
        <taxon>Basidiomycota</taxon>
        <taxon>Agaricomycotina</taxon>
        <taxon>Agaricomycetes</taxon>
        <taxon>Agaricomycetidae</taxon>
        <taxon>Boletales</taxon>
        <taxon>Boletales incertae sedis</taxon>
        <taxon>Leucogyrophana</taxon>
    </lineage>
</organism>
<dbReference type="Proteomes" id="UP000053820">
    <property type="component" value="Unassembled WGS sequence"/>
</dbReference>
<accession>A0A0C9VJT3</accession>
<keyword evidence="3" id="KW-1185">Reference proteome</keyword>
<reference evidence="2 3" key="1">
    <citation type="submission" date="2014-04" db="EMBL/GenBank/DDBJ databases">
        <title>Evolutionary Origins and Diversification of the Mycorrhizal Mutualists.</title>
        <authorList>
            <consortium name="DOE Joint Genome Institute"/>
            <consortium name="Mycorrhizal Genomics Consortium"/>
            <person name="Kohler A."/>
            <person name="Kuo A."/>
            <person name="Nagy L.G."/>
            <person name="Floudas D."/>
            <person name="Copeland A."/>
            <person name="Barry K.W."/>
            <person name="Cichocki N."/>
            <person name="Veneault-Fourrey C."/>
            <person name="LaButti K."/>
            <person name="Lindquist E.A."/>
            <person name="Lipzen A."/>
            <person name="Lundell T."/>
            <person name="Morin E."/>
            <person name="Murat C."/>
            <person name="Riley R."/>
            <person name="Ohm R."/>
            <person name="Sun H."/>
            <person name="Tunlid A."/>
            <person name="Henrissat B."/>
            <person name="Grigoriev I.V."/>
            <person name="Hibbett D.S."/>
            <person name="Martin F."/>
        </authorList>
    </citation>
    <scope>NUCLEOTIDE SEQUENCE [LARGE SCALE GENOMIC DNA]</scope>
    <source>
        <strain evidence="2 3">MD-312</strain>
    </source>
</reference>
<name>A0A0C9VJT3_9AGAM</name>
<sequence length="110" mass="12946">MTKRKRGRRGAKKAKNRAEEDDDRGMLERADMNNERFTHTLGNTIEETYVPLLNDVTFEDEAVPPPAQIPWYPEGLAWQFNVSKKVLRKSEEFKKFHSFLVHETEVVCFF</sequence>
<dbReference type="InterPro" id="IPR023267">
    <property type="entry name" value="RCMT"/>
</dbReference>
<dbReference type="GO" id="GO:0005634">
    <property type="term" value="C:nucleus"/>
    <property type="evidence" value="ECO:0007669"/>
    <property type="project" value="TreeGrafter"/>
</dbReference>
<proteinExistence type="predicted"/>
<dbReference type="PANTHER" id="PTHR22808:SF1">
    <property type="entry name" value="RNA CYTOSINE-C(5)-METHYLTRANSFERASE NSUN2-RELATED"/>
    <property type="match status" value="1"/>
</dbReference>
<feature type="compositionally biased region" description="Basic residues" evidence="1">
    <location>
        <begin position="1"/>
        <end position="15"/>
    </location>
</feature>
<dbReference type="OrthoDB" id="6093671at2759"/>
<dbReference type="GO" id="GO:0030488">
    <property type="term" value="P:tRNA methylation"/>
    <property type="evidence" value="ECO:0007669"/>
    <property type="project" value="TreeGrafter"/>
</dbReference>
<protein>
    <submittedName>
        <fullName evidence="2">Uncharacterized protein</fullName>
    </submittedName>
</protein>